<organism evidence="5 6">
    <name type="scientific">Pseudomonas kilonensis</name>
    <dbReference type="NCBI Taxonomy" id="132476"/>
    <lineage>
        <taxon>Bacteria</taxon>
        <taxon>Pseudomonadati</taxon>
        <taxon>Pseudomonadota</taxon>
        <taxon>Gammaproteobacteria</taxon>
        <taxon>Pseudomonadales</taxon>
        <taxon>Pseudomonadaceae</taxon>
        <taxon>Pseudomonas</taxon>
    </lineage>
</organism>
<dbReference type="SUPFAM" id="SSF55136">
    <property type="entry name" value="Probable bacterial effector-binding domain"/>
    <property type="match status" value="1"/>
</dbReference>
<name>A0ABY0ZJE7_9PSED</name>
<dbReference type="InterPro" id="IPR018062">
    <property type="entry name" value="HTH_AraC-typ_CS"/>
</dbReference>
<dbReference type="Gene3D" id="3.20.80.10">
    <property type="entry name" value="Regulatory factor, effector binding domain"/>
    <property type="match status" value="1"/>
</dbReference>
<dbReference type="SUPFAM" id="SSF46689">
    <property type="entry name" value="Homeodomain-like"/>
    <property type="match status" value="2"/>
</dbReference>
<keyword evidence="6" id="KW-1185">Reference proteome</keyword>
<keyword evidence="1" id="KW-0805">Transcription regulation</keyword>
<dbReference type="InterPro" id="IPR020449">
    <property type="entry name" value="Tscrpt_reg_AraC-type_HTH"/>
</dbReference>
<keyword evidence="3" id="KW-0804">Transcription</keyword>
<protein>
    <submittedName>
        <fullName evidence="5">Transcriptional regulator, AraC family</fullName>
    </submittedName>
</protein>
<dbReference type="InterPro" id="IPR011256">
    <property type="entry name" value="Reg_factor_effector_dom_sf"/>
</dbReference>
<dbReference type="InterPro" id="IPR029442">
    <property type="entry name" value="GyrI-like"/>
</dbReference>
<accession>A0ABY0ZJE7</accession>
<dbReference type="PANTHER" id="PTHR40055:SF1">
    <property type="entry name" value="TRANSCRIPTIONAL REGULATOR YGIV-RELATED"/>
    <property type="match status" value="1"/>
</dbReference>
<dbReference type="PANTHER" id="PTHR40055">
    <property type="entry name" value="TRANSCRIPTIONAL REGULATOR YGIV-RELATED"/>
    <property type="match status" value="1"/>
</dbReference>
<dbReference type="Proteomes" id="UP000183915">
    <property type="component" value="Unassembled WGS sequence"/>
</dbReference>
<dbReference type="PRINTS" id="PR00032">
    <property type="entry name" value="HTHARAC"/>
</dbReference>
<dbReference type="PROSITE" id="PS01124">
    <property type="entry name" value="HTH_ARAC_FAMILY_2"/>
    <property type="match status" value="1"/>
</dbReference>
<evidence type="ECO:0000256" key="3">
    <source>
        <dbReference type="ARBA" id="ARBA00023163"/>
    </source>
</evidence>
<dbReference type="InterPro" id="IPR050908">
    <property type="entry name" value="SmbC-like"/>
</dbReference>
<dbReference type="InterPro" id="IPR010499">
    <property type="entry name" value="AraC_E-bd"/>
</dbReference>
<sequence>MESANAARRVHVAIVDSIADRTSRSLFPVSDMSTNFAYTKRFNAVLAYIDENLEGDLSVNTLSHVANFSAFHFHRQFTAFVGVPVSRYVQLMRLRRAAHRLAAVADHSVLEAALGAGFESPEAFCRAFRRAFGMTPSAFRKEPNWQVWNAVFAIPHFSRTIIMQIRIVQFPEVRVAAFEHCGPAGLVNESVRKFIEWRKQSGQSPVASSRSFGIPYGNPDTTPAQAFRFAICGEIHEAVAPNEFGVREIVIPGGRCVVVRHVGSPDHIGETIYPIYRDWLPASGEELRDQPLFFHYLSIYPETPQDQWQTDVYVPLQ</sequence>
<keyword evidence="2" id="KW-0238">DNA-binding</keyword>
<comment type="caution">
    <text evidence="5">The sequence shown here is derived from an EMBL/GenBank/DDBJ whole genome shotgun (WGS) entry which is preliminary data.</text>
</comment>
<proteinExistence type="predicted"/>
<evidence type="ECO:0000259" key="4">
    <source>
        <dbReference type="PROSITE" id="PS01124"/>
    </source>
</evidence>
<dbReference type="EMBL" id="FNTT01000002">
    <property type="protein sequence ID" value="SEE81962.1"/>
    <property type="molecule type" value="Genomic_DNA"/>
</dbReference>
<dbReference type="InterPro" id="IPR018060">
    <property type="entry name" value="HTH_AraC"/>
</dbReference>
<dbReference type="PROSITE" id="PS00041">
    <property type="entry name" value="HTH_ARAC_FAMILY_1"/>
    <property type="match status" value="1"/>
</dbReference>
<feature type="domain" description="HTH araC/xylS-type" evidence="4">
    <location>
        <begin position="43"/>
        <end position="142"/>
    </location>
</feature>
<dbReference type="Pfam" id="PF06445">
    <property type="entry name" value="GyrI-like"/>
    <property type="match status" value="1"/>
</dbReference>
<evidence type="ECO:0000256" key="2">
    <source>
        <dbReference type="ARBA" id="ARBA00023125"/>
    </source>
</evidence>
<reference evidence="5 6" key="1">
    <citation type="submission" date="2016-10" db="EMBL/GenBank/DDBJ databases">
        <authorList>
            <person name="Varghese N."/>
            <person name="Submissions S."/>
        </authorList>
    </citation>
    <scope>NUCLEOTIDE SEQUENCE [LARGE SCALE GENOMIC DNA]</scope>
    <source>
        <strain evidence="5 6">BS3780</strain>
    </source>
</reference>
<evidence type="ECO:0000256" key="1">
    <source>
        <dbReference type="ARBA" id="ARBA00023015"/>
    </source>
</evidence>
<gene>
    <name evidence="5" type="ORF">SAMN04490188_5920</name>
</gene>
<dbReference type="Pfam" id="PF12833">
    <property type="entry name" value="HTH_18"/>
    <property type="match status" value="1"/>
</dbReference>
<dbReference type="Gene3D" id="1.10.10.60">
    <property type="entry name" value="Homeodomain-like"/>
    <property type="match status" value="2"/>
</dbReference>
<dbReference type="SMART" id="SM00871">
    <property type="entry name" value="AraC_E_bind"/>
    <property type="match status" value="1"/>
</dbReference>
<dbReference type="SMART" id="SM00342">
    <property type="entry name" value="HTH_ARAC"/>
    <property type="match status" value="1"/>
</dbReference>
<evidence type="ECO:0000313" key="6">
    <source>
        <dbReference type="Proteomes" id="UP000183915"/>
    </source>
</evidence>
<dbReference type="InterPro" id="IPR009057">
    <property type="entry name" value="Homeodomain-like_sf"/>
</dbReference>
<evidence type="ECO:0000313" key="5">
    <source>
        <dbReference type="EMBL" id="SEE81962.1"/>
    </source>
</evidence>